<gene>
    <name evidence="1" type="ORF">KUCAC02_006323</name>
</gene>
<dbReference type="Proteomes" id="UP001057452">
    <property type="component" value="Chromosome 23"/>
</dbReference>
<comment type="caution">
    <text evidence="1">The sequence shown here is derived from an EMBL/GenBank/DDBJ whole genome shotgun (WGS) entry which is preliminary data.</text>
</comment>
<accession>A0ACB9VSU3</accession>
<evidence type="ECO:0000313" key="2">
    <source>
        <dbReference type="Proteomes" id="UP001057452"/>
    </source>
</evidence>
<reference evidence="1" key="1">
    <citation type="submission" date="2022-05" db="EMBL/GenBank/DDBJ databases">
        <title>Chromosome-level genome of Chaenocephalus aceratus.</title>
        <authorList>
            <person name="Park H."/>
        </authorList>
    </citation>
    <scope>NUCLEOTIDE SEQUENCE</scope>
    <source>
        <strain evidence="1">KU_202001</strain>
    </source>
</reference>
<evidence type="ECO:0000313" key="1">
    <source>
        <dbReference type="EMBL" id="KAI4802747.1"/>
    </source>
</evidence>
<dbReference type="EMBL" id="CM043807">
    <property type="protein sequence ID" value="KAI4802747.1"/>
    <property type="molecule type" value="Genomic_DNA"/>
</dbReference>
<protein>
    <submittedName>
        <fullName evidence="1">Uncharacterized protein</fullName>
    </submittedName>
</protein>
<keyword evidence="2" id="KW-1185">Reference proteome</keyword>
<proteinExistence type="predicted"/>
<name>A0ACB9VSU3_CHAAC</name>
<sequence>MSFFGYRRELSKYEDVDEDELLASLSPEELAELEKELVDIDPDANVPIGLRQKDQTDKTPTGTFSREALMKYWENETQRILEDEIAGGSPKPDEEQEDCDFGALSSAPMLLRPQRAEPIRLTPPPPPADPNATGNPTVVDEALQQALNNSPELTEVNLNNIDDISQETLIRFAEALRSNTHVRVFSLANTHADDPAALAIAKMLRENSSITSLNIESNYVTGKGVMALVQALPGNNTLTELRFHNQRHMCGGQVEMEMDEHDGILTRNQDRQRQKRLQEQRLQQQGAPEGAGYPRTNALKGTSSPYSSPRASPWSSPKLNRSDLEKKKPTRMIAEVIKAHEAGGKKVKKTKGKKGKKGKEETSSILKELKNALRPVMAERRGEEGSRPSTPMRSAHDQLMESIRNRTGGGLKRVEIQHHL</sequence>
<organism evidence="1 2">
    <name type="scientific">Chaenocephalus aceratus</name>
    <name type="common">Blackfin icefish</name>
    <name type="synonym">Chaenichthys aceratus</name>
    <dbReference type="NCBI Taxonomy" id="36190"/>
    <lineage>
        <taxon>Eukaryota</taxon>
        <taxon>Metazoa</taxon>
        <taxon>Chordata</taxon>
        <taxon>Craniata</taxon>
        <taxon>Vertebrata</taxon>
        <taxon>Euteleostomi</taxon>
        <taxon>Actinopterygii</taxon>
        <taxon>Neopterygii</taxon>
        <taxon>Teleostei</taxon>
        <taxon>Neoteleostei</taxon>
        <taxon>Acanthomorphata</taxon>
        <taxon>Eupercaria</taxon>
        <taxon>Perciformes</taxon>
        <taxon>Notothenioidei</taxon>
        <taxon>Channichthyidae</taxon>
        <taxon>Chaenocephalus</taxon>
    </lineage>
</organism>